<dbReference type="EMBL" id="KT428292">
    <property type="protein sequence ID" value="ALH06756.1"/>
    <property type="molecule type" value="Genomic_DNA"/>
</dbReference>
<sequence>MERNASQQKLREEHRPSTQAKKKYTLVYPKIPSIKIFLIFLSFPLHDDTIFFCIPLSSKLSVFRNIRISSELFSIPISPHKWRLSTFLSFKTTLRPIIRPLNPSRKNFGEHARKQFKNSNPSIGTSTAWMNFRAKTAELGIFGP</sequence>
<evidence type="ECO:0000313" key="2">
    <source>
        <dbReference type="Proteomes" id="UP000319438"/>
    </source>
</evidence>
<evidence type="ECO:0000313" key="1">
    <source>
        <dbReference type="EMBL" id="ALH06756.1"/>
    </source>
</evidence>
<accession>A0A0N9PVB4</accession>
<protein>
    <submittedName>
        <fullName evidence="1">Uncharacterized protein</fullName>
    </submittedName>
</protein>
<reference evidence="1" key="1">
    <citation type="journal article" date="2015" name="Genome Announc.">
        <title>Complete Genome Sequence of a New Member of the Marseilleviridae Recovered from the Brackish Submarine Spring in the Cassis Port-Miou Calanque, France.</title>
        <authorList>
            <person name="Doutre G."/>
            <person name="Arfib B."/>
            <person name="Rochette P."/>
            <person name="Claverie J.M."/>
            <person name="Bonin P."/>
            <person name="Abergel C."/>
        </authorList>
    </citation>
    <scope>NUCLEOTIDE SEQUENCE [LARGE SCALE GENOMIC DNA]</scope>
    <source>
        <strain evidence="1">1</strain>
    </source>
</reference>
<organism evidence="1 2">
    <name type="scientific">Port-miou virus</name>
    <dbReference type="NCBI Taxonomy" id="1733873"/>
    <lineage>
        <taxon>Viruses</taxon>
        <taxon>Varidnaviria</taxon>
        <taxon>Bamfordvirae</taxon>
        <taxon>Nucleocytoviricota</taxon>
        <taxon>Megaviricetes</taxon>
        <taxon>Pimascovirales</taxon>
        <taxon>Pimascovirales incertae sedis</taxon>
        <taxon>Marseilleviridae</taxon>
        <taxon>Losannavirus</taxon>
        <taxon>Losannavirus lausannense</taxon>
        <taxon>Lausannevirus</taxon>
    </lineage>
</organism>
<proteinExistence type="predicted"/>
<name>A0A0N9PVB4_9VIRU</name>
<dbReference type="Proteomes" id="UP000319438">
    <property type="component" value="Segment"/>
</dbReference>
<gene>
    <name evidence="1" type="ORF">PMV_058</name>
</gene>